<keyword evidence="7" id="KW-0175">Coiled coil</keyword>
<keyword evidence="8" id="KW-0812">Transmembrane</keyword>
<dbReference type="InterPro" id="IPR004089">
    <property type="entry name" value="MCPsignal_dom"/>
</dbReference>
<dbReference type="Pfam" id="PF00672">
    <property type="entry name" value="HAMP"/>
    <property type="match status" value="1"/>
</dbReference>
<dbReference type="InterPro" id="IPR004090">
    <property type="entry name" value="Chemotax_Me-accpt_rcpt"/>
</dbReference>
<dbReference type="PROSITE" id="PS50885">
    <property type="entry name" value="HAMP"/>
    <property type="match status" value="1"/>
</dbReference>
<protein>
    <recommendedName>
        <fullName evidence="13">Methyl-accepting chemotaxis protein</fullName>
    </recommendedName>
</protein>
<dbReference type="GO" id="GO:0005886">
    <property type="term" value="C:plasma membrane"/>
    <property type="evidence" value="ECO:0007669"/>
    <property type="project" value="UniProtKB-SubCell"/>
</dbReference>
<keyword evidence="8" id="KW-1133">Transmembrane helix</keyword>
<dbReference type="SMART" id="SM00283">
    <property type="entry name" value="MA"/>
    <property type="match status" value="1"/>
</dbReference>
<name>G9QKV7_9BACI</name>
<evidence type="ECO:0000313" key="12">
    <source>
        <dbReference type="Proteomes" id="UP000011747"/>
    </source>
</evidence>
<dbReference type="PRINTS" id="PR00260">
    <property type="entry name" value="CHEMTRNSDUCR"/>
</dbReference>
<evidence type="ECO:0000256" key="3">
    <source>
        <dbReference type="ARBA" id="ARBA00023136"/>
    </source>
</evidence>
<dbReference type="Gene3D" id="6.10.340.10">
    <property type="match status" value="1"/>
</dbReference>
<organism evidence="11 12">
    <name type="scientific">Bacillus smithii 7_3_47FAA</name>
    <dbReference type="NCBI Taxonomy" id="665952"/>
    <lineage>
        <taxon>Bacteria</taxon>
        <taxon>Bacillati</taxon>
        <taxon>Bacillota</taxon>
        <taxon>Bacilli</taxon>
        <taxon>Bacillales</taxon>
        <taxon>Bacillaceae</taxon>
        <taxon>Bacillus</taxon>
    </lineage>
</organism>
<dbReference type="Pfam" id="PF00015">
    <property type="entry name" value="MCPsignal"/>
    <property type="match status" value="1"/>
</dbReference>
<keyword evidence="12" id="KW-1185">Reference proteome</keyword>
<dbReference type="GO" id="GO:0004888">
    <property type="term" value="F:transmembrane signaling receptor activity"/>
    <property type="evidence" value="ECO:0007669"/>
    <property type="project" value="InterPro"/>
</dbReference>
<evidence type="ECO:0000259" key="9">
    <source>
        <dbReference type="PROSITE" id="PS50111"/>
    </source>
</evidence>
<dbReference type="PANTHER" id="PTHR32089:SF112">
    <property type="entry name" value="LYSOZYME-LIKE PROTEIN-RELATED"/>
    <property type="match status" value="1"/>
</dbReference>
<dbReference type="EMBL" id="ACWF01000086">
    <property type="protein sequence ID" value="EHL78230.1"/>
    <property type="molecule type" value="Genomic_DNA"/>
</dbReference>
<comment type="similarity">
    <text evidence="5">Belongs to the methyl-accepting chemotaxis (MCP) protein family.</text>
</comment>
<dbReference type="Proteomes" id="UP000011747">
    <property type="component" value="Unassembled WGS sequence"/>
</dbReference>
<feature type="coiled-coil region" evidence="7">
    <location>
        <begin position="410"/>
        <end position="440"/>
    </location>
</feature>
<gene>
    <name evidence="11" type="ORF">HMPREF1015_01796</name>
</gene>
<keyword evidence="2" id="KW-1003">Cell membrane</keyword>
<reference evidence="11 12" key="1">
    <citation type="submission" date="2011-09" db="EMBL/GenBank/DDBJ databases">
        <title>The Genome Sequence of Bacillus smithii 7_3_47FAA.</title>
        <authorList>
            <consortium name="The Broad Institute Genome Sequencing Platform"/>
            <person name="Earl A."/>
            <person name="Ward D."/>
            <person name="Feldgarden M."/>
            <person name="Gevers D."/>
            <person name="Daigneault M."/>
            <person name="Strauss J."/>
            <person name="Allen-Vercoe E."/>
            <person name="Young S.K."/>
            <person name="Zeng Q."/>
            <person name="Gargeya S."/>
            <person name="Fitzgerald M."/>
            <person name="Haas B."/>
            <person name="Abouelleil A."/>
            <person name="Alvarado L."/>
            <person name="Arachchi H.M."/>
            <person name="Berlin A."/>
            <person name="Brown A."/>
            <person name="Chapman S.B."/>
            <person name="Chen Z."/>
            <person name="Dunbar C."/>
            <person name="Freedman E."/>
            <person name="Gearin G."/>
            <person name="Goldberg J."/>
            <person name="Griggs A."/>
            <person name="Gujja S."/>
            <person name="Heiman D."/>
            <person name="Howarth C."/>
            <person name="Larson L."/>
            <person name="Lui A."/>
            <person name="MacDonald P.J.P."/>
            <person name="Montmayeur A."/>
            <person name="Murphy C."/>
            <person name="Neiman D."/>
            <person name="Pearson M."/>
            <person name="Priest M."/>
            <person name="Roberts A."/>
            <person name="Saif S."/>
            <person name="Shea T."/>
            <person name="Shenoy N."/>
            <person name="Sisk P."/>
            <person name="Stolte C."/>
            <person name="Sykes S."/>
            <person name="Wortman J."/>
            <person name="Nusbaum C."/>
            <person name="Birren B."/>
        </authorList>
    </citation>
    <scope>NUCLEOTIDE SEQUENCE [LARGE SCALE GENOMIC DNA]</scope>
    <source>
        <strain evidence="11 12">7_3_47FAA</strain>
    </source>
</reference>
<sequence>MRKEKNQKKFRLLTILLVPIITVIALSSLLIAYVNVEKNKKLAIQSMEQQLSLSAEVMSEKVVMLKASTTREEFNRELRYAVQLNQRMFKEQNLIPIQFQITKDKEIKGLADTKLNEKIPFTKDEIDRILKQKTGIVHLHGYTMALSPLIELDNATFVIAIKDQDYIKPITHQQRMMLGFTITMILVASFIGFMTIRSIVKPITLLKRAFDQVAVGDLDTPIHIHSVSREITTLSNGFHQMVSHLRFLIQQVDHTTLQIESSSNKLRDSSNHSKATSDIVTKAMKEVVNAMERQSQYSLKSTEAIHETSHRVKQVASAIKKVDNVATIANEKSKVGLQFINQTVKKLEEVQATFLETTEKIYTLDHKTKHIDQFVKVIQTIASQTHLLSLNASIEAARAGDEGKGFAVVAQEVKNLAEQSKQASEEIKQLTEIIRNDTENVTSAITNNSSIVNYPPLINLTV</sequence>
<evidence type="ECO:0000256" key="1">
    <source>
        <dbReference type="ARBA" id="ARBA00004236"/>
    </source>
</evidence>
<evidence type="ECO:0000256" key="2">
    <source>
        <dbReference type="ARBA" id="ARBA00022475"/>
    </source>
</evidence>
<dbReference type="GO" id="GO:0006935">
    <property type="term" value="P:chemotaxis"/>
    <property type="evidence" value="ECO:0007669"/>
    <property type="project" value="InterPro"/>
</dbReference>
<keyword evidence="4 6" id="KW-0807">Transducer</keyword>
<evidence type="ECO:0000256" key="5">
    <source>
        <dbReference type="ARBA" id="ARBA00029447"/>
    </source>
</evidence>
<proteinExistence type="inferred from homology"/>
<comment type="subcellular location">
    <subcellularLocation>
        <location evidence="1">Cell membrane</location>
    </subcellularLocation>
</comment>
<comment type="caution">
    <text evidence="11">The sequence shown here is derived from an EMBL/GenBank/DDBJ whole genome shotgun (WGS) entry which is preliminary data.</text>
</comment>
<keyword evidence="3 8" id="KW-0472">Membrane</keyword>
<dbReference type="InterPro" id="IPR003660">
    <property type="entry name" value="HAMP_dom"/>
</dbReference>
<dbReference type="SUPFAM" id="SSF58104">
    <property type="entry name" value="Methyl-accepting chemotaxis protein (MCP) signaling domain"/>
    <property type="match status" value="1"/>
</dbReference>
<evidence type="ECO:0000256" key="7">
    <source>
        <dbReference type="SAM" id="Coils"/>
    </source>
</evidence>
<accession>G9QKV7</accession>
<feature type="transmembrane region" description="Helical" evidence="8">
    <location>
        <begin position="176"/>
        <end position="200"/>
    </location>
</feature>
<evidence type="ECO:0000256" key="8">
    <source>
        <dbReference type="SAM" id="Phobius"/>
    </source>
</evidence>
<dbReference type="AlphaFoldDB" id="G9QKV7"/>
<dbReference type="HOGENOM" id="CLU_000445_107_18_9"/>
<feature type="domain" description="HAMP" evidence="10">
    <location>
        <begin position="197"/>
        <end position="250"/>
    </location>
</feature>
<dbReference type="GO" id="GO:0007165">
    <property type="term" value="P:signal transduction"/>
    <property type="evidence" value="ECO:0007669"/>
    <property type="project" value="UniProtKB-KW"/>
</dbReference>
<feature type="transmembrane region" description="Helical" evidence="8">
    <location>
        <begin position="12"/>
        <end position="34"/>
    </location>
</feature>
<dbReference type="CDD" id="cd06225">
    <property type="entry name" value="HAMP"/>
    <property type="match status" value="1"/>
</dbReference>
<evidence type="ECO:0000256" key="4">
    <source>
        <dbReference type="ARBA" id="ARBA00023224"/>
    </source>
</evidence>
<feature type="domain" description="Methyl-accepting transducer" evidence="9">
    <location>
        <begin position="269"/>
        <end position="453"/>
    </location>
</feature>
<evidence type="ECO:0000259" key="10">
    <source>
        <dbReference type="PROSITE" id="PS50885"/>
    </source>
</evidence>
<dbReference type="PROSITE" id="PS50111">
    <property type="entry name" value="CHEMOTAXIS_TRANSDUC_2"/>
    <property type="match status" value="1"/>
</dbReference>
<evidence type="ECO:0000313" key="11">
    <source>
        <dbReference type="EMBL" id="EHL78230.1"/>
    </source>
</evidence>
<dbReference type="PATRIC" id="fig|665952.3.peg.1666"/>
<dbReference type="SMART" id="SM00304">
    <property type="entry name" value="HAMP"/>
    <property type="match status" value="1"/>
</dbReference>
<dbReference type="Gene3D" id="1.10.287.950">
    <property type="entry name" value="Methyl-accepting chemotaxis protein"/>
    <property type="match status" value="1"/>
</dbReference>
<evidence type="ECO:0000256" key="6">
    <source>
        <dbReference type="PROSITE-ProRule" id="PRU00284"/>
    </source>
</evidence>
<evidence type="ECO:0008006" key="13">
    <source>
        <dbReference type="Google" id="ProtNLM"/>
    </source>
</evidence>
<dbReference type="PANTHER" id="PTHR32089">
    <property type="entry name" value="METHYL-ACCEPTING CHEMOTAXIS PROTEIN MCPB"/>
    <property type="match status" value="1"/>
</dbReference>